<name>A0ABU1VM76_9GAMM</name>
<keyword evidence="1" id="KW-0472">Membrane</keyword>
<organism evidence="2 3">
    <name type="scientific">Agrilutibacter niabensis</name>
    <dbReference type="NCBI Taxonomy" id="380628"/>
    <lineage>
        <taxon>Bacteria</taxon>
        <taxon>Pseudomonadati</taxon>
        <taxon>Pseudomonadota</taxon>
        <taxon>Gammaproteobacteria</taxon>
        <taxon>Lysobacterales</taxon>
        <taxon>Lysobacteraceae</taxon>
        <taxon>Agrilutibacter</taxon>
    </lineage>
</organism>
<keyword evidence="1" id="KW-1133">Transmembrane helix</keyword>
<dbReference type="RefSeq" id="WP_310052335.1">
    <property type="nucleotide sequence ID" value="NZ_JAVDVW010000001.1"/>
</dbReference>
<keyword evidence="3" id="KW-1185">Reference proteome</keyword>
<dbReference type="Proteomes" id="UP001267878">
    <property type="component" value="Unassembled WGS sequence"/>
</dbReference>
<accession>A0ABU1VM76</accession>
<feature type="transmembrane region" description="Helical" evidence="1">
    <location>
        <begin position="32"/>
        <end position="48"/>
    </location>
</feature>
<evidence type="ECO:0000256" key="1">
    <source>
        <dbReference type="SAM" id="Phobius"/>
    </source>
</evidence>
<comment type="caution">
    <text evidence="2">The sequence shown here is derived from an EMBL/GenBank/DDBJ whole genome shotgun (WGS) entry which is preliminary data.</text>
</comment>
<dbReference type="EMBL" id="JAVDVW010000001">
    <property type="protein sequence ID" value="MDR7098430.1"/>
    <property type="molecule type" value="Genomic_DNA"/>
</dbReference>
<evidence type="ECO:0000313" key="3">
    <source>
        <dbReference type="Proteomes" id="UP001267878"/>
    </source>
</evidence>
<evidence type="ECO:0000313" key="2">
    <source>
        <dbReference type="EMBL" id="MDR7098430.1"/>
    </source>
</evidence>
<gene>
    <name evidence="2" type="ORF">J2X04_000777</name>
</gene>
<sequence>MPRLDLLLILVLAAVCAAITAAATGHFEPLPLFAGVIIAGVMRSLRMARQRG</sequence>
<reference evidence="2 3" key="1">
    <citation type="submission" date="2023-07" db="EMBL/GenBank/DDBJ databases">
        <title>Sorghum-associated microbial communities from plants grown in Nebraska, USA.</title>
        <authorList>
            <person name="Schachtman D."/>
        </authorList>
    </citation>
    <scope>NUCLEOTIDE SEQUENCE [LARGE SCALE GENOMIC DNA]</scope>
    <source>
        <strain evidence="2 3">BE187</strain>
    </source>
</reference>
<keyword evidence="1" id="KW-0812">Transmembrane</keyword>
<protein>
    <submittedName>
        <fullName evidence="2">Uncharacterized protein</fullName>
    </submittedName>
</protein>
<proteinExistence type="predicted"/>